<sequence>MRDFEDLADRLRAFAADREWETFHSPKNLAMALAGEVGELAAELQWLSEADAQPHRFDDSLRQRLADEVADVLIYLVRFADVCRIDLLTEAYAKIGRNESRYPVELSRGNAVKYTSLPGHDRHLGDDPPTGDWER</sequence>
<dbReference type="PANTHER" id="PTHR46523:SF1">
    <property type="entry name" value="DCTP PYROPHOSPHATASE 1"/>
    <property type="match status" value="1"/>
</dbReference>
<dbReference type="InterPro" id="IPR025984">
    <property type="entry name" value="DCTPP"/>
</dbReference>
<dbReference type="Gene3D" id="1.10.287.1080">
    <property type="entry name" value="MazG-like"/>
    <property type="match status" value="1"/>
</dbReference>
<dbReference type="PIRSF" id="PIRSF029826">
    <property type="entry name" value="UCP029826_pph"/>
    <property type="match status" value="1"/>
</dbReference>
<evidence type="ECO:0000313" key="1">
    <source>
        <dbReference type="EMBL" id="MFD1516366.1"/>
    </source>
</evidence>
<dbReference type="RefSeq" id="WP_344723193.1">
    <property type="nucleotide sequence ID" value="NZ_BAAAUS010000017.1"/>
</dbReference>
<evidence type="ECO:0000313" key="2">
    <source>
        <dbReference type="Proteomes" id="UP001597114"/>
    </source>
</evidence>
<protein>
    <submittedName>
        <fullName evidence="1">Nucleotide pyrophosphohydrolase</fullName>
    </submittedName>
</protein>
<gene>
    <name evidence="1" type="ORF">ACFSJD_02640</name>
</gene>
<dbReference type="SUPFAM" id="SSF101386">
    <property type="entry name" value="all-alpha NTP pyrophosphatases"/>
    <property type="match status" value="1"/>
</dbReference>
<reference evidence="2" key="1">
    <citation type="journal article" date="2019" name="Int. J. Syst. Evol. Microbiol.">
        <title>The Global Catalogue of Microorganisms (GCM) 10K type strain sequencing project: providing services to taxonomists for standard genome sequencing and annotation.</title>
        <authorList>
            <consortium name="The Broad Institute Genomics Platform"/>
            <consortium name="The Broad Institute Genome Sequencing Center for Infectious Disease"/>
            <person name="Wu L."/>
            <person name="Ma J."/>
        </authorList>
    </citation>
    <scope>NUCLEOTIDE SEQUENCE [LARGE SCALE GENOMIC DNA]</scope>
    <source>
        <strain evidence="2">CCM 7043</strain>
    </source>
</reference>
<accession>A0ABW4ELJ3</accession>
<organism evidence="1 2">
    <name type="scientific">Pseudonocardia yunnanensis</name>
    <dbReference type="NCBI Taxonomy" id="58107"/>
    <lineage>
        <taxon>Bacteria</taxon>
        <taxon>Bacillati</taxon>
        <taxon>Actinomycetota</taxon>
        <taxon>Actinomycetes</taxon>
        <taxon>Pseudonocardiales</taxon>
        <taxon>Pseudonocardiaceae</taxon>
        <taxon>Pseudonocardia</taxon>
    </lineage>
</organism>
<keyword evidence="2" id="KW-1185">Reference proteome</keyword>
<dbReference type="PANTHER" id="PTHR46523">
    <property type="entry name" value="DCTP PYROPHOSPHATASE 1"/>
    <property type="match status" value="1"/>
</dbReference>
<dbReference type="InterPro" id="IPR052555">
    <property type="entry name" value="dCTP_Pyrophosphatase"/>
</dbReference>
<dbReference type="Proteomes" id="UP001597114">
    <property type="component" value="Unassembled WGS sequence"/>
</dbReference>
<dbReference type="EMBL" id="JBHUCO010000002">
    <property type="protein sequence ID" value="MFD1516366.1"/>
    <property type="molecule type" value="Genomic_DNA"/>
</dbReference>
<name>A0ABW4ELJ3_9PSEU</name>
<comment type="caution">
    <text evidence="1">The sequence shown here is derived from an EMBL/GenBank/DDBJ whole genome shotgun (WGS) entry which is preliminary data.</text>
</comment>
<proteinExistence type="predicted"/>
<dbReference type="CDD" id="cd11537">
    <property type="entry name" value="NTP-PPase_RS21-C6_like"/>
    <property type="match status" value="1"/>
</dbReference>